<organism evidence="1">
    <name type="scientific">viral metagenome</name>
    <dbReference type="NCBI Taxonomy" id="1070528"/>
    <lineage>
        <taxon>unclassified sequences</taxon>
        <taxon>metagenomes</taxon>
        <taxon>organismal metagenomes</taxon>
    </lineage>
</organism>
<evidence type="ECO:0000313" key="1">
    <source>
        <dbReference type="EMBL" id="QHT80330.1"/>
    </source>
</evidence>
<sequence length="133" mass="15669">MDDTKSIILKTFNKQLFAFIDDIIEVLGDKEIKNSRKYLETVKFAKPSLIIQLWFAYIEKPYHEEIEKGDPTFFLEKDYSNDLTYMENGKEIMETINTSLREPLSKMDDTNKEHCCSYIKVLSRLSKAYAEYA</sequence>
<name>A0A6C0HIY8_9ZZZZ</name>
<dbReference type="EMBL" id="MN739967">
    <property type="protein sequence ID" value="QHT80330.1"/>
    <property type="molecule type" value="Genomic_DNA"/>
</dbReference>
<protein>
    <submittedName>
        <fullName evidence="1">Uncharacterized protein</fullName>
    </submittedName>
</protein>
<accession>A0A6C0HIY8</accession>
<dbReference type="AlphaFoldDB" id="A0A6C0HIY8"/>
<proteinExistence type="predicted"/>
<reference evidence="1" key="1">
    <citation type="journal article" date="2020" name="Nature">
        <title>Giant virus diversity and host interactions through global metagenomics.</title>
        <authorList>
            <person name="Schulz F."/>
            <person name="Roux S."/>
            <person name="Paez-Espino D."/>
            <person name="Jungbluth S."/>
            <person name="Walsh D.A."/>
            <person name="Denef V.J."/>
            <person name="McMahon K.D."/>
            <person name="Konstantinidis K.T."/>
            <person name="Eloe-Fadrosh E.A."/>
            <person name="Kyrpides N.C."/>
            <person name="Woyke T."/>
        </authorList>
    </citation>
    <scope>NUCLEOTIDE SEQUENCE</scope>
    <source>
        <strain evidence="1">GVMAG-M-3300023184-120</strain>
    </source>
</reference>